<evidence type="ECO:0000313" key="9">
    <source>
        <dbReference type="Proteomes" id="UP000194933"/>
    </source>
</evidence>
<dbReference type="Pfam" id="PF18202">
    <property type="entry name" value="TQ"/>
    <property type="match status" value="2"/>
</dbReference>
<evidence type="ECO:0000256" key="2">
    <source>
        <dbReference type="ARBA" id="ARBA00022525"/>
    </source>
</evidence>
<reference evidence="8 9" key="1">
    <citation type="submission" date="2017-05" db="EMBL/GenBank/DDBJ databases">
        <title>The Genome Sequence of Enterococcus sp. 10A9_DIV0425.</title>
        <authorList>
            <consortium name="The Broad Institute Genomics Platform"/>
            <consortium name="The Broad Institute Genomic Center for Infectious Diseases"/>
            <person name="Earl A."/>
            <person name="Manson A."/>
            <person name="Schwartman J."/>
            <person name="Gilmore M."/>
            <person name="Abouelleil A."/>
            <person name="Cao P."/>
            <person name="Chapman S."/>
            <person name="Cusick C."/>
            <person name="Shea T."/>
            <person name="Young S."/>
            <person name="Neafsey D."/>
            <person name="Nusbaum C."/>
            <person name="Birren B."/>
        </authorList>
    </citation>
    <scope>NUCLEOTIDE SEQUENCE [LARGE SCALE GENOMIC DNA]</scope>
    <source>
        <strain evidence="8 9">10A9_DIV0425</strain>
    </source>
</reference>
<evidence type="ECO:0000259" key="7">
    <source>
        <dbReference type="Pfam" id="PF18202"/>
    </source>
</evidence>
<dbReference type="RefSeq" id="WP_086283586.1">
    <property type="nucleotide sequence ID" value="NZ_NGMO01000001.1"/>
</dbReference>
<feature type="transmembrane region" description="Helical" evidence="4">
    <location>
        <begin position="12"/>
        <end position="29"/>
    </location>
</feature>
<keyword evidence="3" id="KW-0732">Signal</keyword>
<dbReference type="InterPro" id="IPR041100">
    <property type="entry name" value="TQ"/>
</dbReference>
<feature type="domain" description="SpaA-like prealbumin fold" evidence="6">
    <location>
        <begin position="634"/>
        <end position="692"/>
    </location>
</feature>
<feature type="domain" description="SpaA-like prealbumin fold" evidence="6">
    <location>
        <begin position="407"/>
        <end position="473"/>
    </location>
</feature>
<dbReference type="SUPFAM" id="SSF49478">
    <property type="entry name" value="Cna protein B-type domain"/>
    <property type="match status" value="1"/>
</dbReference>
<sequence>MKIKEKKWGLPNYVFIVLGIILFILGLGVKDTVVEAEMIKMQPGDTGNIYYDASNVYTMTGTKHGQPWSDNTAAMAVSPDNGEIDQMVFCIQPGVPFINTNNPGYEAVAVNDIPQDAQIASIIWNSFYVFGTNFTTEDRMVTQAVIWELLPQYGIKVDKISRIPDFQARKQKLYEGIKEYKRVPEFHQQTINLTFGKTVSLVSSVDLNSFETQVSNSAKVNWNILNGGKTVEVSPTDLKVTSGSIVFKRAFKEGTPIAFEKTGSQTVYLPSVKDPSNYMVNFQIQLDGEVTIKKIDKETNEAVAATQFYVEFSGNDAPLAQTVTTNGEGIATIKGIKHGVHVKATEISVPPPYILGSVIGDSDVVEGEVSAGESLVLTQRNQKAKGKIVIDKSGVESGNEMWNPDYTLAGNVFEIHQGSENGQVIRTLTTDSAGHAETDGLALGTYVITEKAASNGFTNTFKPVTVNIEYDNQMTAIIVVGAEGTNQEVIGSTVLTKVDAETGNEAQGSASLIGAEYGLYHEDGTPVKWSEKYQPEITNGSKLDSDEIVIRIDDQDQKVGVKHLALGNYFWKETKAPEGYQLDSVKHGFQISYKNQDTQTILTEQRSEEKVIQLALDGFKYIESQNSSVQSGYNGIELKLTPIEPTNGEAQIVETQTDENGYDGYWKFGGFPYGDYELEEVKAPDGYKLIAPLTIRSSFDVEKREYTFTITEKGQEKPIKVVRKTEQEINNGSNVIHLGKLFLIDEHVRLPKQPEITTLFMTTENGQTFEPTVDQKLLEKVENKFDSLDIGKTFYYVTQFHKIDKDGKDTVVDTVKSEHTVSQADFHFDIEYNYKANTLQYGEKLVATHIVYSDKEYQEEYARHFDLKNEQQTVDAVNSGVPMIETLFITKDGGKTFDPMKDQLLIDQVRAIVPKKDIGKTFYYVTQFHKIDKAGKETVVGRDESEYLANKEKYEFEVGYNYQAGTLKDGEKLVATHIVYTDKGHEKEYARHFDLTNGRQTLIARTPVLLTQFKPGVAPTEGRAINNLISSPTASKGIIPQTSGVLNSRRTFIVLIAMLIMAMTVYLIAKKYKVK</sequence>
<dbReference type="Gene3D" id="2.60.40.10">
    <property type="entry name" value="Immunoglobulins"/>
    <property type="match status" value="4"/>
</dbReference>
<proteinExistence type="inferred from homology"/>
<feature type="domain" description="SpaA-like prealbumin fold" evidence="6">
    <location>
        <begin position="288"/>
        <end position="356"/>
    </location>
</feature>
<evidence type="ECO:0000259" key="6">
    <source>
        <dbReference type="Pfam" id="PF17802"/>
    </source>
</evidence>
<accession>A0A2C9XPW2</accession>
<dbReference type="Pfam" id="PF17802">
    <property type="entry name" value="SpaA"/>
    <property type="match status" value="4"/>
</dbReference>
<evidence type="ECO:0000256" key="4">
    <source>
        <dbReference type="SAM" id="Phobius"/>
    </source>
</evidence>
<keyword evidence="4" id="KW-0472">Membrane</keyword>
<name>A0A2C9XPW2_9ENTE</name>
<feature type="domain" description="SpaA-like prealbumin fold" evidence="6">
    <location>
        <begin position="495"/>
        <end position="600"/>
    </location>
</feature>
<dbReference type="InterPro" id="IPR013783">
    <property type="entry name" value="Ig-like_fold"/>
</dbReference>
<dbReference type="Proteomes" id="UP000194933">
    <property type="component" value="Unassembled WGS sequence"/>
</dbReference>
<evidence type="ECO:0000313" key="8">
    <source>
        <dbReference type="EMBL" id="OTP12245.1"/>
    </source>
</evidence>
<keyword evidence="9" id="KW-1185">Reference proteome</keyword>
<dbReference type="InterPro" id="IPR041033">
    <property type="entry name" value="SpaA_PFL_dom_1"/>
</dbReference>
<feature type="domain" description="T-Q ester bond containing" evidence="7">
    <location>
        <begin position="882"/>
        <end position="1002"/>
    </location>
</feature>
<feature type="domain" description="T-Q ester bond containing" evidence="7">
    <location>
        <begin position="754"/>
        <end position="874"/>
    </location>
</feature>
<keyword evidence="4" id="KW-1133">Transmembrane helix</keyword>
<keyword evidence="2" id="KW-0964">Secreted</keyword>
<dbReference type="Pfam" id="PF08341">
    <property type="entry name" value="TED"/>
    <property type="match status" value="1"/>
</dbReference>
<dbReference type="EMBL" id="NGMO01000001">
    <property type="protein sequence ID" value="OTP12245.1"/>
    <property type="molecule type" value="Genomic_DNA"/>
</dbReference>
<dbReference type="InterPro" id="IPR013552">
    <property type="entry name" value="Thioester_dom"/>
</dbReference>
<keyword evidence="4" id="KW-0812">Transmembrane</keyword>
<feature type="domain" description="Thioester" evidence="5">
    <location>
        <begin position="88"/>
        <end position="172"/>
    </location>
</feature>
<comment type="caution">
    <text evidence="8">The sequence shown here is derived from an EMBL/GenBank/DDBJ whole genome shotgun (WGS) entry which is preliminary data.</text>
</comment>
<comment type="similarity">
    <text evidence="1">Belongs to the serine-aspartate repeat-containing protein (SDr) family.</text>
</comment>
<feature type="transmembrane region" description="Helical" evidence="4">
    <location>
        <begin position="1051"/>
        <end position="1069"/>
    </location>
</feature>
<dbReference type="AlphaFoldDB" id="A0A2C9XPW2"/>
<organism evidence="8 9">
    <name type="scientific">Candidatus Enterococcus wittei</name>
    <dbReference type="NCBI Taxonomy" id="1987383"/>
    <lineage>
        <taxon>Bacteria</taxon>
        <taxon>Bacillati</taxon>
        <taxon>Bacillota</taxon>
        <taxon>Bacilli</taxon>
        <taxon>Lactobacillales</taxon>
        <taxon>Enterococcaceae</taxon>
        <taxon>Enterococcus</taxon>
    </lineage>
</organism>
<evidence type="ECO:0000259" key="5">
    <source>
        <dbReference type="Pfam" id="PF08341"/>
    </source>
</evidence>
<evidence type="ECO:0000256" key="1">
    <source>
        <dbReference type="ARBA" id="ARBA00007257"/>
    </source>
</evidence>
<dbReference type="STRING" id="1987383.A5844_000477"/>
<dbReference type="PANTHER" id="PTHR36108:SF13">
    <property type="entry name" value="COLOSSIN-B-RELATED"/>
    <property type="match status" value="1"/>
</dbReference>
<protein>
    <submittedName>
        <fullName evidence="8">Uncharacterized protein</fullName>
    </submittedName>
</protein>
<evidence type="ECO:0000256" key="3">
    <source>
        <dbReference type="ARBA" id="ARBA00022729"/>
    </source>
</evidence>
<dbReference type="PANTHER" id="PTHR36108">
    <property type="entry name" value="COLOSSIN-B-RELATED"/>
    <property type="match status" value="1"/>
</dbReference>
<gene>
    <name evidence="8" type="ORF">A5844_000477</name>
</gene>